<feature type="transmembrane region" description="Helical" evidence="6">
    <location>
        <begin position="7"/>
        <end position="26"/>
    </location>
</feature>
<organism evidence="8 9">
    <name type="scientific">Priestia taiwanensis</name>
    <dbReference type="NCBI Taxonomy" id="1347902"/>
    <lineage>
        <taxon>Bacteria</taxon>
        <taxon>Bacillati</taxon>
        <taxon>Bacillota</taxon>
        <taxon>Bacilli</taxon>
        <taxon>Bacillales</taxon>
        <taxon>Bacillaceae</taxon>
        <taxon>Priestia</taxon>
    </lineage>
</organism>
<keyword evidence="9" id="KW-1185">Reference proteome</keyword>
<dbReference type="SUPFAM" id="SSF103473">
    <property type="entry name" value="MFS general substrate transporter"/>
    <property type="match status" value="1"/>
</dbReference>
<feature type="transmembrane region" description="Helical" evidence="6">
    <location>
        <begin position="38"/>
        <end position="57"/>
    </location>
</feature>
<gene>
    <name evidence="8" type="ORF">GCM10007140_36370</name>
</gene>
<dbReference type="EMBL" id="BMFK01000006">
    <property type="protein sequence ID" value="GGE83574.1"/>
    <property type="molecule type" value="Genomic_DNA"/>
</dbReference>
<dbReference type="PANTHER" id="PTHR23546:SF1">
    <property type="entry name" value="MEMBRANE PROTEIN"/>
    <property type="match status" value="1"/>
</dbReference>
<dbReference type="Gene3D" id="1.20.1250.20">
    <property type="entry name" value="MFS general substrate transporter like domains"/>
    <property type="match status" value="1"/>
</dbReference>
<evidence type="ECO:0000256" key="3">
    <source>
        <dbReference type="ARBA" id="ARBA00022692"/>
    </source>
</evidence>
<reference evidence="8" key="1">
    <citation type="journal article" date="2014" name="Int. J. Syst. Evol. Microbiol.">
        <title>Complete genome sequence of Corynebacterium casei LMG S-19264T (=DSM 44701T), isolated from a smear-ripened cheese.</title>
        <authorList>
            <consortium name="US DOE Joint Genome Institute (JGI-PGF)"/>
            <person name="Walter F."/>
            <person name="Albersmeier A."/>
            <person name="Kalinowski J."/>
            <person name="Ruckert C."/>
        </authorList>
    </citation>
    <scope>NUCLEOTIDE SEQUENCE</scope>
    <source>
        <strain evidence="8">CGMCC 1.12698</strain>
    </source>
</reference>
<keyword evidence="4 6" id="KW-1133">Transmembrane helix</keyword>
<evidence type="ECO:0000256" key="4">
    <source>
        <dbReference type="ARBA" id="ARBA00022989"/>
    </source>
</evidence>
<dbReference type="AlphaFoldDB" id="A0A917ESR2"/>
<evidence type="ECO:0000256" key="5">
    <source>
        <dbReference type="ARBA" id="ARBA00023136"/>
    </source>
</evidence>
<dbReference type="InterPro" id="IPR011701">
    <property type="entry name" value="MFS"/>
</dbReference>
<protein>
    <submittedName>
        <fullName evidence="8">MFS transporter</fullName>
    </submittedName>
</protein>
<feature type="transmembrane region" description="Helical" evidence="6">
    <location>
        <begin position="212"/>
        <end position="234"/>
    </location>
</feature>
<dbReference type="CDD" id="cd17330">
    <property type="entry name" value="MFS_SLC46_TetA_like"/>
    <property type="match status" value="1"/>
</dbReference>
<dbReference type="Proteomes" id="UP000605259">
    <property type="component" value="Unassembled WGS sequence"/>
</dbReference>
<comment type="caution">
    <text evidence="8">The sequence shown here is derived from an EMBL/GenBank/DDBJ whole genome shotgun (WGS) entry which is preliminary data.</text>
</comment>
<feature type="transmembrane region" description="Helical" evidence="6">
    <location>
        <begin position="166"/>
        <end position="185"/>
    </location>
</feature>
<proteinExistence type="predicted"/>
<dbReference type="PRINTS" id="PR01035">
    <property type="entry name" value="TCRTETA"/>
</dbReference>
<dbReference type="RefSeq" id="WP_188389930.1">
    <property type="nucleotide sequence ID" value="NZ_BMFK01000006.1"/>
</dbReference>
<keyword evidence="3 6" id="KW-0812">Transmembrane</keyword>
<evidence type="ECO:0000313" key="9">
    <source>
        <dbReference type="Proteomes" id="UP000605259"/>
    </source>
</evidence>
<evidence type="ECO:0000256" key="6">
    <source>
        <dbReference type="SAM" id="Phobius"/>
    </source>
</evidence>
<name>A0A917ESR2_9BACI</name>
<evidence type="ECO:0000256" key="1">
    <source>
        <dbReference type="ARBA" id="ARBA00004651"/>
    </source>
</evidence>
<feature type="transmembrane region" description="Helical" evidence="6">
    <location>
        <begin position="277"/>
        <end position="295"/>
    </location>
</feature>
<evidence type="ECO:0000313" key="8">
    <source>
        <dbReference type="EMBL" id="GGE83574.1"/>
    </source>
</evidence>
<feature type="transmembrane region" description="Helical" evidence="6">
    <location>
        <begin position="339"/>
        <end position="359"/>
    </location>
</feature>
<keyword evidence="2" id="KW-0813">Transport</keyword>
<dbReference type="GO" id="GO:0022857">
    <property type="term" value="F:transmembrane transporter activity"/>
    <property type="evidence" value="ECO:0007669"/>
    <property type="project" value="InterPro"/>
</dbReference>
<feature type="domain" description="Major facilitator superfamily (MFS) profile" evidence="7">
    <location>
        <begin position="3"/>
        <end position="389"/>
    </location>
</feature>
<dbReference type="PANTHER" id="PTHR23546">
    <property type="entry name" value="TRANSPORT PROTEIN"/>
    <property type="match status" value="1"/>
</dbReference>
<dbReference type="GO" id="GO:0005886">
    <property type="term" value="C:plasma membrane"/>
    <property type="evidence" value="ECO:0007669"/>
    <property type="project" value="UniProtKB-SubCell"/>
</dbReference>
<dbReference type="Pfam" id="PF07690">
    <property type="entry name" value="MFS_1"/>
    <property type="match status" value="1"/>
</dbReference>
<feature type="transmembrane region" description="Helical" evidence="6">
    <location>
        <begin position="140"/>
        <end position="160"/>
    </location>
</feature>
<keyword evidence="5 6" id="KW-0472">Membrane</keyword>
<evidence type="ECO:0000256" key="2">
    <source>
        <dbReference type="ARBA" id="ARBA00022448"/>
    </source>
</evidence>
<accession>A0A917ESR2</accession>
<reference evidence="8" key="2">
    <citation type="submission" date="2020-09" db="EMBL/GenBank/DDBJ databases">
        <authorList>
            <person name="Sun Q."/>
            <person name="Zhou Y."/>
        </authorList>
    </citation>
    <scope>NUCLEOTIDE SEQUENCE</scope>
    <source>
        <strain evidence="8">CGMCC 1.12698</strain>
    </source>
</reference>
<comment type="subcellular location">
    <subcellularLocation>
        <location evidence="1">Cell membrane</location>
        <topology evidence="1">Multi-pass membrane protein</topology>
    </subcellularLocation>
</comment>
<feature type="transmembrane region" description="Helical" evidence="6">
    <location>
        <begin position="98"/>
        <end position="119"/>
    </location>
</feature>
<feature type="transmembrane region" description="Helical" evidence="6">
    <location>
        <begin position="69"/>
        <end position="92"/>
    </location>
</feature>
<feature type="transmembrane region" description="Helical" evidence="6">
    <location>
        <begin position="246"/>
        <end position="265"/>
    </location>
</feature>
<dbReference type="InterPro" id="IPR036259">
    <property type="entry name" value="MFS_trans_sf"/>
</dbReference>
<dbReference type="InterPro" id="IPR001958">
    <property type="entry name" value="Tet-R_TetA/multi-R_MdtG-like"/>
</dbReference>
<sequence length="399" mass="43065">MDSKRVLFFSMIICYAGFGVINPIMAPLVREIGLDEQQAGWIISIAAFVLLVSAPIWGRLSDRVGRKKVLLTGFIGFSIGLMIFGSVSWFGMENDVNVMVIFILIMVSRVLFGFFFPAMTSSAQALMADFTDVKERSAGMGMLGAATGIGFIIGPAMGALLSGIHLVIPIFVASALVLCVAWFSYKRLPNVTHQRSNKKTKIDLKRVGLRPYLLICTCVMSIFATLQIVGGFYIQDVFQLGAKETAIWLGIGLLSVGIMMALVQMTIIQKRSYPPLTLLRIGLPLFIAALLVLLFTNHLALYLISYMLVGVASGFTIPGYTAGISLAAGEEVQGEAGGLTAAASGIASLIVPVVSTSLYVVNQSLPFWIALGIVVLLLLYVCFGHKSLVFQQVEKSVVE</sequence>
<dbReference type="InterPro" id="IPR020846">
    <property type="entry name" value="MFS_dom"/>
</dbReference>
<feature type="transmembrane region" description="Helical" evidence="6">
    <location>
        <begin position="365"/>
        <end position="383"/>
    </location>
</feature>
<dbReference type="PROSITE" id="PS50850">
    <property type="entry name" value="MFS"/>
    <property type="match status" value="1"/>
</dbReference>
<evidence type="ECO:0000259" key="7">
    <source>
        <dbReference type="PROSITE" id="PS50850"/>
    </source>
</evidence>
<feature type="transmembrane region" description="Helical" evidence="6">
    <location>
        <begin position="301"/>
        <end position="327"/>
    </location>
</feature>